<proteinExistence type="predicted"/>
<dbReference type="AlphaFoldDB" id="A0A2K8SSV6"/>
<dbReference type="InterPro" id="IPR030392">
    <property type="entry name" value="S74_ICA"/>
</dbReference>
<evidence type="ECO:0000259" key="1">
    <source>
        <dbReference type="PROSITE" id="PS51688"/>
    </source>
</evidence>
<sequence length="224" mass="24103">MSNSLSRRQIAGLSGGFVFANLITSLIANGRTQAQTGSLDNLFVSGNVGIGTTNPFRKLDVRGTEIHSGGVTGGFSFGNRETAEFVETPNAGQRWVWYASGGTARLWSGGNKVTVNTSGIISATLFLTSSSREIKENIAELSSREAIETLQDLHPVKFSYKADSEKNLHNGFIAEDVPNTVATFDRKTVSSMDIVAVLTKVVKEQQKTIATLVDKVKTLEARST</sequence>
<accession>A0A2K8SSV6</accession>
<evidence type="ECO:0000313" key="3">
    <source>
        <dbReference type="Proteomes" id="UP000232003"/>
    </source>
</evidence>
<gene>
    <name evidence="2" type="ORF">COO91_04481</name>
</gene>
<dbReference type="KEGG" id="nfl:COO91_04481"/>
<dbReference type="RefSeq" id="WP_100899809.1">
    <property type="nucleotide sequence ID" value="NZ_CAWNNC010000001.1"/>
</dbReference>
<dbReference type="Pfam" id="PF13884">
    <property type="entry name" value="Peptidase_S74"/>
    <property type="match status" value="1"/>
</dbReference>
<name>A0A2K8SSV6_9NOSO</name>
<dbReference type="EMBL" id="CP024785">
    <property type="protein sequence ID" value="AUB38511.1"/>
    <property type="molecule type" value="Genomic_DNA"/>
</dbReference>
<keyword evidence="3" id="KW-1185">Reference proteome</keyword>
<protein>
    <submittedName>
        <fullName evidence="2">Intramolecular chaperone auto-processing domain</fullName>
    </submittedName>
</protein>
<feature type="domain" description="Peptidase S74" evidence="1">
    <location>
        <begin position="130"/>
        <end position="223"/>
    </location>
</feature>
<evidence type="ECO:0000313" key="2">
    <source>
        <dbReference type="EMBL" id="AUB38511.1"/>
    </source>
</evidence>
<dbReference type="OrthoDB" id="511737at2"/>
<organism evidence="2 3">
    <name type="scientific">Nostoc flagelliforme CCNUN1</name>
    <dbReference type="NCBI Taxonomy" id="2038116"/>
    <lineage>
        <taxon>Bacteria</taxon>
        <taxon>Bacillati</taxon>
        <taxon>Cyanobacteriota</taxon>
        <taxon>Cyanophyceae</taxon>
        <taxon>Nostocales</taxon>
        <taxon>Nostocaceae</taxon>
        <taxon>Nostoc</taxon>
    </lineage>
</organism>
<reference evidence="2 3" key="1">
    <citation type="submission" date="2017-11" db="EMBL/GenBank/DDBJ databases">
        <title>Complete genome of a free-living desiccation-tolerant cyanobacterium and its photosynthetic adaptation to extreme terrestrial habitat.</title>
        <authorList>
            <person name="Shang J."/>
        </authorList>
    </citation>
    <scope>NUCLEOTIDE SEQUENCE [LARGE SCALE GENOMIC DNA]</scope>
    <source>
        <strain evidence="2 3">CCNUN1</strain>
    </source>
</reference>
<dbReference type="PROSITE" id="PS51688">
    <property type="entry name" value="ICA"/>
    <property type="match status" value="1"/>
</dbReference>
<dbReference type="Proteomes" id="UP000232003">
    <property type="component" value="Chromosome"/>
</dbReference>